<accession>A0A2S4LYR0</accession>
<dbReference type="Proteomes" id="UP000236919">
    <property type="component" value="Unassembled WGS sequence"/>
</dbReference>
<dbReference type="CDD" id="cd03349">
    <property type="entry name" value="LbH_XAT"/>
    <property type="match status" value="1"/>
</dbReference>
<evidence type="ECO:0000313" key="3">
    <source>
        <dbReference type="EMBL" id="POR47600.1"/>
    </source>
</evidence>
<dbReference type="EMBL" id="PQFZ01000018">
    <property type="protein sequence ID" value="POR47600.1"/>
    <property type="molecule type" value="Genomic_DNA"/>
</dbReference>
<dbReference type="InterPro" id="IPR011004">
    <property type="entry name" value="Trimer_LpxA-like_sf"/>
</dbReference>
<comment type="caution">
    <text evidence="3">The sequence shown here is derived from an EMBL/GenBank/DDBJ whole genome shotgun (WGS) entry which is preliminary data.</text>
</comment>
<sequence length="254" mass="27551">MKETLSNKGLEQLNDPIGSETAPGGILPPEDEDWRPGPLAAWWSGLAPALRGVLRRHLNPDNQTRLHLARLIGRRPGQIAVGAYTYGRPKVRFPESGVRLRIGRYGSIADGVEILLGGNHRLDWATTYPFPALPRLWPEAAGISGSDTSRGDVIIGHDVWLGSQCMVMSGVTIGHGAVVAARAVVTRDVPAYAIVAGNPARVVRMRFEDAQITALLATRWWDLPRDQVADLLPLLMSGQIEELVAKINRRAGGA</sequence>
<keyword evidence="3" id="KW-0808">Transferase</keyword>
<proteinExistence type="inferred from homology"/>
<dbReference type="Pfam" id="PF00132">
    <property type="entry name" value="Hexapep"/>
    <property type="match status" value="1"/>
</dbReference>
<keyword evidence="4" id="KW-1185">Reference proteome</keyword>
<evidence type="ECO:0000256" key="1">
    <source>
        <dbReference type="ARBA" id="ARBA00007274"/>
    </source>
</evidence>
<protein>
    <submittedName>
        <fullName evidence="3">Acetyltransferase-like isoleucine patch superfamily enzyme</fullName>
    </submittedName>
</protein>
<dbReference type="PANTHER" id="PTHR43300:SF11">
    <property type="entry name" value="ACETYLTRANSFERASE RV3034C-RELATED"/>
    <property type="match status" value="1"/>
</dbReference>
<dbReference type="InterPro" id="IPR001451">
    <property type="entry name" value="Hexapep"/>
</dbReference>
<dbReference type="SUPFAM" id="SSF51161">
    <property type="entry name" value="Trimeric LpxA-like enzymes"/>
    <property type="match status" value="1"/>
</dbReference>
<dbReference type="GO" id="GO:0016740">
    <property type="term" value="F:transferase activity"/>
    <property type="evidence" value="ECO:0007669"/>
    <property type="project" value="UniProtKB-KW"/>
</dbReference>
<dbReference type="Gene3D" id="2.160.10.10">
    <property type="entry name" value="Hexapeptide repeat proteins"/>
    <property type="match status" value="1"/>
</dbReference>
<comment type="similarity">
    <text evidence="1">Belongs to the transferase hexapeptide repeat family.</text>
</comment>
<reference evidence="3 4" key="1">
    <citation type="submission" date="2018-01" db="EMBL/GenBank/DDBJ databases">
        <title>Genomic Encyclopedia of Type Strains, Phase III (KMG-III): the genomes of soil and plant-associated and newly described type strains.</title>
        <authorList>
            <person name="Whitman W."/>
        </authorList>
    </citation>
    <scope>NUCLEOTIDE SEQUENCE [LARGE SCALE GENOMIC DNA]</scope>
    <source>
        <strain evidence="3 4">1131</strain>
    </source>
</reference>
<evidence type="ECO:0000313" key="4">
    <source>
        <dbReference type="Proteomes" id="UP000236919"/>
    </source>
</evidence>
<evidence type="ECO:0000256" key="2">
    <source>
        <dbReference type="SAM" id="MobiDB-lite"/>
    </source>
</evidence>
<dbReference type="PANTHER" id="PTHR43300">
    <property type="entry name" value="ACETYLTRANSFERASE"/>
    <property type="match status" value="1"/>
</dbReference>
<feature type="region of interest" description="Disordered" evidence="2">
    <location>
        <begin position="1"/>
        <end position="31"/>
    </location>
</feature>
<name>A0A2S4LYR0_9HYPH</name>
<organism evidence="3 4">
    <name type="scientific">Bosea psychrotolerans</name>
    <dbReference type="NCBI Taxonomy" id="1871628"/>
    <lineage>
        <taxon>Bacteria</taxon>
        <taxon>Pseudomonadati</taxon>
        <taxon>Pseudomonadota</taxon>
        <taxon>Alphaproteobacteria</taxon>
        <taxon>Hyphomicrobiales</taxon>
        <taxon>Boseaceae</taxon>
        <taxon>Bosea</taxon>
    </lineage>
</organism>
<dbReference type="InterPro" id="IPR050179">
    <property type="entry name" value="Trans_hexapeptide_repeat"/>
</dbReference>
<dbReference type="AlphaFoldDB" id="A0A2S4LYR0"/>
<gene>
    <name evidence="3" type="ORF">CYD53_11868</name>
</gene>